<dbReference type="InterPro" id="IPR011053">
    <property type="entry name" value="Single_hybrid_motif"/>
</dbReference>
<evidence type="ECO:0000256" key="6">
    <source>
        <dbReference type="ARBA" id="ARBA00023267"/>
    </source>
</evidence>
<protein>
    <recommendedName>
        <fullName evidence="2">biotin carboxylase</fullName>
        <ecNumber evidence="2">6.3.4.14</ecNumber>
    </recommendedName>
</protein>
<keyword evidence="4 8" id="KW-0547">Nucleotide-binding</keyword>
<comment type="cofactor">
    <cofactor evidence="1">
        <name>biotin</name>
        <dbReference type="ChEBI" id="CHEBI:57586"/>
    </cofactor>
</comment>
<dbReference type="Pfam" id="PF21139">
    <property type="entry name" value="BT_MCC_alpha"/>
    <property type="match status" value="1"/>
</dbReference>
<evidence type="ECO:0000256" key="7">
    <source>
        <dbReference type="ARBA" id="ARBA00046317"/>
    </source>
</evidence>
<dbReference type="GO" id="GO:0004075">
    <property type="term" value="F:biotin carboxylase activity"/>
    <property type="evidence" value="ECO:0007669"/>
    <property type="project" value="UniProtKB-EC"/>
</dbReference>
<dbReference type="EC" id="6.3.4.14" evidence="2"/>
<feature type="region of interest" description="Disordered" evidence="9">
    <location>
        <begin position="448"/>
        <end position="467"/>
    </location>
</feature>
<dbReference type="FunFam" id="3.30.470.20:FF:000028">
    <property type="entry name" value="Methylcrotonoyl-CoA carboxylase subunit alpha, mitochondrial"/>
    <property type="match status" value="1"/>
</dbReference>
<dbReference type="SMART" id="SM00878">
    <property type="entry name" value="Biotin_carb_C"/>
    <property type="match status" value="1"/>
</dbReference>
<dbReference type="InterPro" id="IPR050856">
    <property type="entry name" value="Biotin_carboxylase_complex"/>
</dbReference>
<evidence type="ECO:0000256" key="3">
    <source>
        <dbReference type="ARBA" id="ARBA00022598"/>
    </source>
</evidence>
<dbReference type="Gene3D" id="2.40.50.100">
    <property type="match status" value="1"/>
</dbReference>
<evidence type="ECO:0000256" key="2">
    <source>
        <dbReference type="ARBA" id="ARBA00013263"/>
    </source>
</evidence>
<dbReference type="Pfam" id="PF02785">
    <property type="entry name" value="Biotin_carb_C"/>
    <property type="match status" value="1"/>
</dbReference>
<dbReference type="InterPro" id="IPR016185">
    <property type="entry name" value="PreATP-grasp_dom_sf"/>
</dbReference>
<dbReference type="InterPro" id="IPR048429">
    <property type="entry name" value="MCC_alpha_BT"/>
</dbReference>
<dbReference type="InterPro" id="IPR011764">
    <property type="entry name" value="Biotin_carboxylation_dom"/>
</dbReference>
<evidence type="ECO:0000259" key="10">
    <source>
        <dbReference type="PROSITE" id="PS50968"/>
    </source>
</evidence>
<evidence type="ECO:0000259" key="12">
    <source>
        <dbReference type="PROSITE" id="PS50979"/>
    </source>
</evidence>
<dbReference type="InterPro" id="IPR005481">
    <property type="entry name" value="BC-like_N"/>
</dbReference>
<feature type="domain" description="Biotin carboxylation" evidence="12">
    <location>
        <begin position="1"/>
        <end position="449"/>
    </location>
</feature>
<keyword evidence="3" id="KW-0436">Ligase</keyword>
<dbReference type="Pfam" id="PF00289">
    <property type="entry name" value="Biotin_carb_N"/>
    <property type="match status" value="1"/>
</dbReference>
<dbReference type="PROSITE" id="PS50975">
    <property type="entry name" value="ATP_GRASP"/>
    <property type="match status" value="1"/>
</dbReference>
<dbReference type="InterPro" id="IPR005479">
    <property type="entry name" value="CPAse_ATP-bd"/>
</dbReference>
<evidence type="ECO:0000256" key="8">
    <source>
        <dbReference type="PROSITE-ProRule" id="PRU00409"/>
    </source>
</evidence>
<dbReference type="SUPFAM" id="SSF56059">
    <property type="entry name" value="Glutathione synthetase ATP-binding domain-like"/>
    <property type="match status" value="1"/>
</dbReference>
<dbReference type="PROSITE" id="PS50979">
    <property type="entry name" value="BC"/>
    <property type="match status" value="1"/>
</dbReference>
<dbReference type="InterPro" id="IPR005482">
    <property type="entry name" value="Biotin_COase_C"/>
</dbReference>
<reference evidence="13" key="1">
    <citation type="submission" date="2020-12" db="EMBL/GenBank/DDBJ databases">
        <title>Genomic characterization of non-nitrogen-fixing Frankia strains.</title>
        <authorList>
            <person name="Carlos-Shanley C."/>
            <person name="Guerra T."/>
            <person name="Hahn D."/>
        </authorList>
    </citation>
    <scope>NUCLEOTIDE SEQUENCE</scope>
    <source>
        <strain evidence="13">CN6</strain>
    </source>
</reference>
<evidence type="ECO:0000259" key="11">
    <source>
        <dbReference type="PROSITE" id="PS50975"/>
    </source>
</evidence>
<dbReference type="GO" id="GO:0046872">
    <property type="term" value="F:metal ion binding"/>
    <property type="evidence" value="ECO:0007669"/>
    <property type="project" value="InterPro"/>
</dbReference>
<keyword evidence="5 8" id="KW-0067">ATP-binding</keyword>
<dbReference type="InterPro" id="IPR011054">
    <property type="entry name" value="Rudment_hybrid_motif"/>
</dbReference>
<comment type="pathway">
    <text evidence="7">Amino-acid degradation; L-leucine degradation.</text>
</comment>
<dbReference type="Pfam" id="PF00364">
    <property type="entry name" value="Biotin_lipoyl"/>
    <property type="match status" value="1"/>
</dbReference>
<evidence type="ECO:0000256" key="5">
    <source>
        <dbReference type="ARBA" id="ARBA00022840"/>
    </source>
</evidence>
<dbReference type="SUPFAM" id="SSF52440">
    <property type="entry name" value="PreATP-grasp domain"/>
    <property type="match status" value="1"/>
</dbReference>
<dbReference type="SUPFAM" id="SSF51246">
    <property type="entry name" value="Rudiment single hybrid motif"/>
    <property type="match status" value="1"/>
</dbReference>
<feature type="domain" description="Lipoyl-binding" evidence="10">
    <location>
        <begin position="609"/>
        <end position="683"/>
    </location>
</feature>
<dbReference type="Proteomes" id="UP000604475">
    <property type="component" value="Unassembled WGS sequence"/>
</dbReference>
<dbReference type="PANTHER" id="PTHR18866:SF126">
    <property type="entry name" value="BIOTIN CARBOXYLASE"/>
    <property type="match status" value="1"/>
</dbReference>
<keyword evidence="14" id="KW-1185">Reference proteome</keyword>
<dbReference type="PROSITE" id="PS00867">
    <property type="entry name" value="CPSASE_2"/>
    <property type="match status" value="1"/>
</dbReference>
<comment type="caution">
    <text evidence="13">The sequence shown here is derived from an EMBL/GenBank/DDBJ whole genome shotgun (WGS) entry which is preliminary data.</text>
</comment>
<dbReference type="EMBL" id="JAEACQ010000159">
    <property type="protein sequence ID" value="MBL7627296.1"/>
    <property type="molecule type" value="Genomic_DNA"/>
</dbReference>
<dbReference type="InterPro" id="IPR011761">
    <property type="entry name" value="ATP-grasp"/>
</dbReference>
<sequence length="716" mass="73535">MITKLLVANRGEIAARVLRTARELDIGCVAVFSDADADAPFVAAADEAVRLPGASPAETYLRGDLVIAAALRTGADAIHPGYGFLSENAGFARACADAGLVFVGPPPAVIEAMGSKTRAKELMAAAGVPVLPGLVVDEELAADETALARAAASLEFPLLVKAVHGGGGRGMRIVRAPAELPAAVAGARREAASAFGDGAVFLERYVERPRHIEVQIFADAHGHVTHLFERECSIQRRYQKIIEEAPSVAVDDELRGRLGSAAVAAATAIGYVGAGTVEFVLDRSGRFFFLEVNTRLQVEHPVTEEITGLDLVRTQLLVAEGAPLPPELLTARITGHAIEARLYAEDVAAGFGPSTGTVHRFEVPALPGIRVDSGVADGSVVGVHYDPMLAKVIAHGASREQAVRRLAKALDGTRVHGVTTNRSLLVAILREPEFRAGDIDTGYLDRHDPAALGSAGPPGARGGPALAGAAPDEEVLATHLVAAALAGAADRRAGAPLPGVPPGWRNVPSAPQRVEFEAAGGTVEVTYRHRVTARAGGRRVEATVAGRALDVEVHHADAGLADLTVDGVRARVTVTRVGGPAGGRRGDLVYLDGRGGSTAAREVPRFVEPGAVTPPGSLVAPMPGTVVRLAAVGDTVASGAIVAVLEAMKMEHTITAPYDGVVTELRFGQGDIVDAGKVLAVLTPVAAAAAATSGMAAMPAAATTPAAAADAAEEVA</sequence>
<organism evidence="13 14">
    <name type="scientific">Frankia nepalensis</name>
    <dbReference type="NCBI Taxonomy" id="1836974"/>
    <lineage>
        <taxon>Bacteria</taxon>
        <taxon>Bacillati</taxon>
        <taxon>Actinomycetota</taxon>
        <taxon>Actinomycetes</taxon>
        <taxon>Frankiales</taxon>
        <taxon>Frankiaceae</taxon>
        <taxon>Frankia</taxon>
    </lineage>
</organism>
<dbReference type="RefSeq" id="WP_203003768.1">
    <property type="nucleotide sequence ID" value="NZ_JADWYU010000152.1"/>
</dbReference>
<name>A0A937RJX2_9ACTN</name>
<evidence type="ECO:0000313" key="13">
    <source>
        <dbReference type="EMBL" id="MBL7627296.1"/>
    </source>
</evidence>
<dbReference type="GO" id="GO:0005524">
    <property type="term" value="F:ATP binding"/>
    <property type="evidence" value="ECO:0007669"/>
    <property type="project" value="UniProtKB-UniRule"/>
</dbReference>
<feature type="compositionally biased region" description="Low complexity" evidence="9">
    <location>
        <begin position="450"/>
        <end position="467"/>
    </location>
</feature>
<evidence type="ECO:0000256" key="4">
    <source>
        <dbReference type="ARBA" id="ARBA00022741"/>
    </source>
</evidence>
<dbReference type="FunFam" id="3.40.50.20:FF:000010">
    <property type="entry name" value="Propionyl-CoA carboxylase subunit alpha"/>
    <property type="match status" value="1"/>
</dbReference>
<evidence type="ECO:0000313" key="14">
    <source>
        <dbReference type="Proteomes" id="UP000604475"/>
    </source>
</evidence>
<dbReference type="PANTHER" id="PTHR18866">
    <property type="entry name" value="CARBOXYLASE:PYRUVATE/ACETYL-COA/PROPIONYL-COA CARBOXYLASE"/>
    <property type="match status" value="1"/>
</dbReference>
<dbReference type="CDD" id="cd06850">
    <property type="entry name" value="biotinyl_domain"/>
    <property type="match status" value="1"/>
</dbReference>
<keyword evidence="6" id="KW-0092">Biotin</keyword>
<dbReference type="Pfam" id="PF02786">
    <property type="entry name" value="CPSase_L_D2"/>
    <property type="match status" value="1"/>
</dbReference>
<accession>A0A937RJX2</accession>
<dbReference type="Gene3D" id="3.30.470.20">
    <property type="entry name" value="ATP-grasp fold, B domain"/>
    <property type="match status" value="1"/>
</dbReference>
<dbReference type="SUPFAM" id="SSF51230">
    <property type="entry name" value="Single hybrid motif"/>
    <property type="match status" value="1"/>
</dbReference>
<proteinExistence type="predicted"/>
<feature type="domain" description="ATP-grasp" evidence="11">
    <location>
        <begin position="120"/>
        <end position="320"/>
    </location>
</feature>
<dbReference type="InterPro" id="IPR000089">
    <property type="entry name" value="Biotin_lipoyl"/>
</dbReference>
<dbReference type="PROSITE" id="PS50968">
    <property type="entry name" value="BIOTINYL_LIPOYL"/>
    <property type="match status" value="1"/>
</dbReference>
<evidence type="ECO:0000256" key="9">
    <source>
        <dbReference type="SAM" id="MobiDB-lite"/>
    </source>
</evidence>
<gene>
    <name evidence="13" type="ORF">I7412_08980</name>
</gene>
<dbReference type="AlphaFoldDB" id="A0A937RJX2"/>
<evidence type="ECO:0000256" key="1">
    <source>
        <dbReference type="ARBA" id="ARBA00001953"/>
    </source>
</evidence>